<evidence type="ECO:0000313" key="9">
    <source>
        <dbReference type="EnsemblMetazoa" id="PPA14865.1"/>
    </source>
</evidence>
<evidence type="ECO:0000256" key="7">
    <source>
        <dbReference type="RuleBase" id="RU004375"/>
    </source>
</evidence>
<dbReference type="PROSITE" id="PS51551">
    <property type="entry name" value="EPHRIN_RBD_2"/>
    <property type="match status" value="1"/>
</dbReference>
<sequence>MFILLLQMRGSFRLLLIFFVFLVSSSKLVTPIIHTIYWNASNPLFSKGDYEINVRLGDKIKVICPQLKRMEDDDGAYLIIHKDSEMAHMNCVLENPKIVTICNDPMYSVTSNTMVRKYHPNKKDGLEFEPGQTHYFLSTSRGTKDSEGMNKGMGGMCKHDHMRMKIIVDEFDPSTVIDTTRSTPLSTSSVPNVSRFSVPMKGGEKGEGKRIIHEQRRHTKKEHDEPTVERFSESDIREYYYHATSEESPESVPSSGWDAIKMNADEMVGDLRGGYASSYPDYIISEHSSSCSFSFFILSIIILISLR</sequence>
<evidence type="ECO:0000256" key="4">
    <source>
        <dbReference type="ARBA" id="ARBA00023157"/>
    </source>
</evidence>
<dbReference type="AlphaFoldDB" id="A0A2A6BDS0"/>
<dbReference type="InterPro" id="IPR031328">
    <property type="entry name" value="Ephrin"/>
</dbReference>
<dbReference type="PANTHER" id="PTHR11304">
    <property type="entry name" value="EPHRIN"/>
    <property type="match status" value="1"/>
</dbReference>
<accession>A0A8R1UBX2</accession>
<evidence type="ECO:0000256" key="3">
    <source>
        <dbReference type="ARBA" id="ARBA00023136"/>
    </source>
</evidence>
<gene>
    <name evidence="9" type="primary">WBGene00104419</name>
</gene>
<dbReference type="PRINTS" id="PR01347">
    <property type="entry name" value="EPHRIN"/>
</dbReference>
<keyword evidence="2" id="KW-0732">Signal</keyword>
<evidence type="ECO:0000313" key="10">
    <source>
        <dbReference type="Proteomes" id="UP000005239"/>
    </source>
</evidence>
<evidence type="ECO:0000256" key="6">
    <source>
        <dbReference type="PROSITE-ProRule" id="PRU00884"/>
    </source>
</evidence>
<dbReference type="SUPFAM" id="SSF49503">
    <property type="entry name" value="Cupredoxins"/>
    <property type="match status" value="1"/>
</dbReference>
<reference evidence="9" key="2">
    <citation type="submission" date="2022-06" db="UniProtKB">
        <authorList>
            <consortium name="EnsemblMetazoa"/>
        </authorList>
    </citation>
    <scope>IDENTIFICATION</scope>
    <source>
        <strain evidence="9">PS312</strain>
    </source>
</reference>
<evidence type="ECO:0000256" key="5">
    <source>
        <dbReference type="ARBA" id="ARBA00023180"/>
    </source>
</evidence>
<keyword evidence="4" id="KW-1015">Disulfide bond</keyword>
<organism evidence="9 10">
    <name type="scientific">Pristionchus pacificus</name>
    <name type="common">Parasitic nematode worm</name>
    <dbReference type="NCBI Taxonomy" id="54126"/>
    <lineage>
        <taxon>Eukaryota</taxon>
        <taxon>Metazoa</taxon>
        <taxon>Ecdysozoa</taxon>
        <taxon>Nematoda</taxon>
        <taxon>Chromadorea</taxon>
        <taxon>Rhabditida</taxon>
        <taxon>Rhabditina</taxon>
        <taxon>Diplogasteromorpha</taxon>
        <taxon>Diplogasteroidea</taxon>
        <taxon>Neodiplogasteridae</taxon>
        <taxon>Pristionchus</taxon>
    </lineage>
</organism>
<accession>A0A2A6BDS0</accession>
<feature type="compositionally biased region" description="Basic and acidic residues" evidence="8">
    <location>
        <begin position="202"/>
        <end position="214"/>
    </location>
</feature>
<evidence type="ECO:0000256" key="1">
    <source>
        <dbReference type="ARBA" id="ARBA00004370"/>
    </source>
</evidence>
<name>A0A2A6BDS0_PRIPA</name>
<comment type="caution">
    <text evidence="6">Lacks conserved residue(s) required for the propagation of feature annotation.</text>
</comment>
<dbReference type="Gene3D" id="2.60.40.420">
    <property type="entry name" value="Cupredoxins - blue copper proteins"/>
    <property type="match status" value="1"/>
</dbReference>
<keyword evidence="10" id="KW-1185">Reference proteome</keyword>
<dbReference type="Pfam" id="PF00812">
    <property type="entry name" value="Ephrin"/>
    <property type="match status" value="1"/>
</dbReference>
<dbReference type="PANTHER" id="PTHR11304:SF29">
    <property type="entry name" value="EPHRIN"/>
    <property type="match status" value="1"/>
</dbReference>
<reference evidence="10" key="1">
    <citation type="journal article" date="2008" name="Nat. Genet.">
        <title>The Pristionchus pacificus genome provides a unique perspective on nematode lifestyle and parasitism.</title>
        <authorList>
            <person name="Dieterich C."/>
            <person name="Clifton S.W."/>
            <person name="Schuster L.N."/>
            <person name="Chinwalla A."/>
            <person name="Delehaunty K."/>
            <person name="Dinkelacker I."/>
            <person name="Fulton L."/>
            <person name="Fulton R."/>
            <person name="Godfrey J."/>
            <person name="Minx P."/>
            <person name="Mitreva M."/>
            <person name="Roeseler W."/>
            <person name="Tian H."/>
            <person name="Witte H."/>
            <person name="Yang S.P."/>
            <person name="Wilson R.K."/>
            <person name="Sommer R.J."/>
        </authorList>
    </citation>
    <scope>NUCLEOTIDE SEQUENCE [LARGE SCALE GENOMIC DNA]</scope>
    <source>
        <strain evidence="10">PS312</strain>
    </source>
</reference>
<evidence type="ECO:0000256" key="2">
    <source>
        <dbReference type="ARBA" id="ARBA00022729"/>
    </source>
</evidence>
<proteinExistence type="inferred from homology"/>
<dbReference type="InterPro" id="IPR001799">
    <property type="entry name" value="Ephrin_RBD"/>
</dbReference>
<dbReference type="Proteomes" id="UP000005239">
    <property type="component" value="Unassembled WGS sequence"/>
</dbReference>
<dbReference type="EnsemblMetazoa" id="PPA14865.1">
    <property type="protein sequence ID" value="PPA14865.1"/>
    <property type="gene ID" value="WBGene00104419"/>
</dbReference>
<dbReference type="GO" id="GO:0046875">
    <property type="term" value="F:ephrin receptor binding"/>
    <property type="evidence" value="ECO:0000318"/>
    <property type="project" value="GO_Central"/>
</dbReference>
<dbReference type="GO" id="GO:0048013">
    <property type="term" value="P:ephrin receptor signaling pathway"/>
    <property type="evidence" value="ECO:0000318"/>
    <property type="project" value="GO_Central"/>
</dbReference>
<feature type="region of interest" description="Disordered" evidence="8">
    <location>
        <begin position="180"/>
        <end position="229"/>
    </location>
</feature>
<keyword evidence="5" id="KW-0325">Glycoprotein</keyword>
<evidence type="ECO:0000256" key="8">
    <source>
        <dbReference type="SAM" id="MobiDB-lite"/>
    </source>
</evidence>
<dbReference type="GO" id="GO:0007411">
    <property type="term" value="P:axon guidance"/>
    <property type="evidence" value="ECO:0000318"/>
    <property type="project" value="GO_Central"/>
</dbReference>
<dbReference type="GO" id="GO:0005886">
    <property type="term" value="C:plasma membrane"/>
    <property type="evidence" value="ECO:0000318"/>
    <property type="project" value="GO_Central"/>
</dbReference>
<dbReference type="InterPro" id="IPR008972">
    <property type="entry name" value="Cupredoxin"/>
</dbReference>
<dbReference type="OrthoDB" id="6250301at2759"/>
<keyword evidence="3 7" id="KW-0472">Membrane</keyword>
<comment type="subcellular location">
    <subcellularLocation>
        <location evidence="1">Membrane</location>
    </subcellularLocation>
</comment>
<comment type="similarity">
    <text evidence="6 7">Belongs to the ephrin family.</text>
</comment>
<feature type="compositionally biased region" description="Polar residues" evidence="8">
    <location>
        <begin position="180"/>
        <end position="195"/>
    </location>
</feature>
<protein>
    <submittedName>
        <fullName evidence="9">Ephrin RBD domain-containing protein</fullName>
    </submittedName>
</protein>